<dbReference type="Proteomes" id="UP000190675">
    <property type="component" value="Chromosome I"/>
</dbReference>
<dbReference type="RefSeq" id="WP_079571995.1">
    <property type="nucleotide sequence ID" value="NZ_LT670818.1"/>
</dbReference>
<evidence type="ECO:0000313" key="2">
    <source>
        <dbReference type="Proteomes" id="UP000190675"/>
    </source>
</evidence>
<name>A0A1M5UPY2_9BRAD</name>
<gene>
    <name evidence="1" type="ORF">SAMN05444169_8567</name>
</gene>
<reference evidence="1 2" key="1">
    <citation type="submission" date="2016-11" db="EMBL/GenBank/DDBJ databases">
        <authorList>
            <person name="Jaros S."/>
            <person name="Januszkiewicz K."/>
            <person name="Wedrychowicz H."/>
        </authorList>
    </citation>
    <scope>NUCLEOTIDE SEQUENCE [LARGE SCALE GENOMIC DNA]</scope>
    <source>
        <strain evidence="1 2">GAS242</strain>
    </source>
</reference>
<dbReference type="EMBL" id="LT670818">
    <property type="protein sequence ID" value="SHH64980.1"/>
    <property type="molecule type" value="Genomic_DNA"/>
</dbReference>
<evidence type="ECO:0000313" key="1">
    <source>
        <dbReference type="EMBL" id="SHH64980.1"/>
    </source>
</evidence>
<proteinExistence type="predicted"/>
<dbReference type="AlphaFoldDB" id="A0A1M5UPY2"/>
<protein>
    <recommendedName>
        <fullName evidence="3">Glycosyl transferase family 2</fullName>
    </recommendedName>
</protein>
<organism evidence="1 2">
    <name type="scientific">Bradyrhizobium erythrophlei</name>
    <dbReference type="NCBI Taxonomy" id="1437360"/>
    <lineage>
        <taxon>Bacteria</taxon>
        <taxon>Pseudomonadati</taxon>
        <taxon>Pseudomonadota</taxon>
        <taxon>Alphaproteobacteria</taxon>
        <taxon>Hyphomicrobiales</taxon>
        <taxon>Nitrobacteraceae</taxon>
        <taxon>Bradyrhizobium</taxon>
    </lineage>
</organism>
<dbReference type="OrthoDB" id="7739965at2"/>
<evidence type="ECO:0008006" key="3">
    <source>
        <dbReference type="Google" id="ProtNLM"/>
    </source>
</evidence>
<sequence>MGLTLFTSLPPSTTRIVDGYDFGPAYQRACIASWIAAGFDVVSLNPENEIAELRKYDYPINYLISPNPRPKIFEFLKEASRSPSDLTGIINADCLLLNYPAFVQGILSGAREGLVMLERVNIDPNNLLPTGQTCLGFDAFFFNKSHASRLTIDPDLAVGQPWWDYWFPMEFVVSGIKLLRPQSPLVFHLDHEQGWSQARWLHYGRKFMTRFSVVDGTGTSSFSAGLHEFLGSGSAEKDDLGGFGDWCFNWLRDNAEYLKVSQDPTAAELFGRILAAITNFDGMHATTLALAQARRELALFRAQHELAISRAQPKQRNRPFLLRLLRVLLTSKLY</sequence>
<accession>A0A1M5UPY2</accession>